<accession>A0A402AVP7</accession>
<proteinExistence type="predicted"/>
<dbReference type="OrthoDB" id="171021at2"/>
<evidence type="ECO:0000313" key="2">
    <source>
        <dbReference type="EMBL" id="GCE23167.1"/>
    </source>
</evidence>
<evidence type="ECO:0008006" key="4">
    <source>
        <dbReference type="Google" id="ProtNLM"/>
    </source>
</evidence>
<keyword evidence="1" id="KW-1133">Transmembrane helix</keyword>
<protein>
    <recommendedName>
        <fullName evidence="4">DUF304 domain-containing protein</fullName>
    </recommendedName>
</protein>
<gene>
    <name evidence="2" type="ORF">KDK_69670</name>
</gene>
<name>A0A402AVP7_9CHLR</name>
<evidence type="ECO:0000256" key="1">
    <source>
        <dbReference type="SAM" id="Phobius"/>
    </source>
</evidence>
<feature type="transmembrane region" description="Helical" evidence="1">
    <location>
        <begin position="41"/>
        <end position="66"/>
    </location>
</feature>
<keyword evidence="1" id="KW-0812">Transmembrane</keyword>
<sequence length="184" mass="21693">MEPRQEVEFPRSMYQLAEQHHVGQPLALYNLNLQWKRYLSLINYFSLIAMSCAILFILVVASIFFYQVIKHQILDVQFGLIMILFGTFMCFVGCAFLIYIRHIYKYWSPQYVLICAEGFLVVSPKKVTVVYWNEVRGLVKVPGIGKRKNYMLYRIHQNSLTLSNIYEEFDGLIDLIKQHIPQQL</sequence>
<evidence type="ECO:0000313" key="3">
    <source>
        <dbReference type="Proteomes" id="UP000287188"/>
    </source>
</evidence>
<keyword evidence="3" id="KW-1185">Reference proteome</keyword>
<reference evidence="3" key="1">
    <citation type="submission" date="2018-12" db="EMBL/GenBank/DDBJ databases">
        <title>Tengunoibacter tsumagoiensis gen. nov., sp. nov., Dictyobacter kobayashii sp. nov., D. alpinus sp. nov., and D. joshuensis sp. nov. and description of Dictyobacteraceae fam. nov. within the order Ktedonobacterales isolated from Tengu-no-mugimeshi.</title>
        <authorList>
            <person name="Wang C.M."/>
            <person name="Zheng Y."/>
            <person name="Sakai Y."/>
            <person name="Toyoda A."/>
            <person name="Minakuchi Y."/>
            <person name="Abe K."/>
            <person name="Yokota A."/>
            <person name="Yabe S."/>
        </authorList>
    </citation>
    <scope>NUCLEOTIDE SEQUENCE [LARGE SCALE GENOMIC DNA]</scope>
    <source>
        <strain evidence="3">Uno11</strain>
    </source>
</reference>
<dbReference type="RefSeq" id="WP_126556639.1">
    <property type="nucleotide sequence ID" value="NZ_BIFS01000002.1"/>
</dbReference>
<comment type="caution">
    <text evidence="2">The sequence shown here is derived from an EMBL/GenBank/DDBJ whole genome shotgun (WGS) entry which is preliminary data.</text>
</comment>
<dbReference type="EMBL" id="BIFS01000002">
    <property type="protein sequence ID" value="GCE23167.1"/>
    <property type="molecule type" value="Genomic_DNA"/>
</dbReference>
<dbReference type="AlphaFoldDB" id="A0A402AVP7"/>
<dbReference type="Proteomes" id="UP000287188">
    <property type="component" value="Unassembled WGS sequence"/>
</dbReference>
<keyword evidence="1" id="KW-0472">Membrane</keyword>
<feature type="transmembrane region" description="Helical" evidence="1">
    <location>
        <begin position="78"/>
        <end position="100"/>
    </location>
</feature>
<organism evidence="2 3">
    <name type="scientific">Dictyobacter kobayashii</name>
    <dbReference type="NCBI Taxonomy" id="2014872"/>
    <lineage>
        <taxon>Bacteria</taxon>
        <taxon>Bacillati</taxon>
        <taxon>Chloroflexota</taxon>
        <taxon>Ktedonobacteria</taxon>
        <taxon>Ktedonobacterales</taxon>
        <taxon>Dictyobacteraceae</taxon>
        <taxon>Dictyobacter</taxon>
    </lineage>
</organism>